<sequence>MMEPARPMRVPSDISTDMALQISEGSARSPRTSLRSPDARSHLPLSRGRPGYNTRASQVLDDTHPPNDLRFITGVAFTGALDTGEKTASNFADHESFIGPDFRWSQQPTTPSGNPARINPRILLTDPACVYLLRLPTPRLLILWLLETEDGGRSLGTHSRNRRAPPETGGEEMYVTAHAIVALL</sequence>
<dbReference type="EMBL" id="KL198051">
    <property type="protein sequence ID" value="KDQ12356.1"/>
    <property type="molecule type" value="Genomic_DNA"/>
</dbReference>
<proteinExistence type="predicted"/>
<dbReference type="AlphaFoldDB" id="A0A067MLC5"/>
<keyword evidence="3" id="KW-1185">Reference proteome</keyword>
<protein>
    <submittedName>
        <fullName evidence="2">Uncharacterized protein</fullName>
    </submittedName>
</protein>
<evidence type="ECO:0000313" key="2">
    <source>
        <dbReference type="EMBL" id="KDQ12356.1"/>
    </source>
</evidence>
<evidence type="ECO:0000313" key="3">
    <source>
        <dbReference type="Proteomes" id="UP000027195"/>
    </source>
</evidence>
<dbReference type="HOGENOM" id="CLU_1467926_0_0_1"/>
<gene>
    <name evidence="2" type="ORF">BOTBODRAFT_422479</name>
</gene>
<feature type="compositionally biased region" description="Polar residues" evidence="1">
    <location>
        <begin position="23"/>
        <end position="35"/>
    </location>
</feature>
<reference evidence="3" key="1">
    <citation type="journal article" date="2014" name="Proc. Natl. Acad. Sci. U.S.A.">
        <title>Extensive sampling of basidiomycete genomes demonstrates inadequacy of the white-rot/brown-rot paradigm for wood decay fungi.</title>
        <authorList>
            <person name="Riley R."/>
            <person name="Salamov A.A."/>
            <person name="Brown D.W."/>
            <person name="Nagy L.G."/>
            <person name="Floudas D."/>
            <person name="Held B.W."/>
            <person name="Levasseur A."/>
            <person name="Lombard V."/>
            <person name="Morin E."/>
            <person name="Otillar R."/>
            <person name="Lindquist E.A."/>
            <person name="Sun H."/>
            <person name="LaButti K.M."/>
            <person name="Schmutz J."/>
            <person name="Jabbour D."/>
            <person name="Luo H."/>
            <person name="Baker S.E."/>
            <person name="Pisabarro A.G."/>
            <person name="Walton J.D."/>
            <person name="Blanchette R.A."/>
            <person name="Henrissat B."/>
            <person name="Martin F."/>
            <person name="Cullen D."/>
            <person name="Hibbett D.S."/>
            <person name="Grigoriev I.V."/>
        </authorList>
    </citation>
    <scope>NUCLEOTIDE SEQUENCE [LARGE SCALE GENOMIC DNA]</scope>
    <source>
        <strain evidence="3">FD-172 SS1</strain>
    </source>
</reference>
<accession>A0A067MLC5</accession>
<dbReference type="InParanoid" id="A0A067MLC5"/>
<name>A0A067MLC5_BOTB1</name>
<dbReference type="Proteomes" id="UP000027195">
    <property type="component" value="Unassembled WGS sequence"/>
</dbReference>
<evidence type="ECO:0000256" key="1">
    <source>
        <dbReference type="SAM" id="MobiDB-lite"/>
    </source>
</evidence>
<feature type="region of interest" description="Disordered" evidence="1">
    <location>
        <begin position="1"/>
        <end position="53"/>
    </location>
</feature>
<organism evidence="2 3">
    <name type="scientific">Botryobasidium botryosum (strain FD-172 SS1)</name>
    <dbReference type="NCBI Taxonomy" id="930990"/>
    <lineage>
        <taxon>Eukaryota</taxon>
        <taxon>Fungi</taxon>
        <taxon>Dikarya</taxon>
        <taxon>Basidiomycota</taxon>
        <taxon>Agaricomycotina</taxon>
        <taxon>Agaricomycetes</taxon>
        <taxon>Cantharellales</taxon>
        <taxon>Botryobasidiaceae</taxon>
        <taxon>Botryobasidium</taxon>
    </lineage>
</organism>